<evidence type="ECO:0000256" key="3">
    <source>
        <dbReference type="ARBA" id="ARBA00023163"/>
    </source>
</evidence>
<comment type="caution">
    <text evidence="5">The sequence shown here is derived from an EMBL/GenBank/DDBJ whole genome shotgun (WGS) entry which is preliminary data.</text>
</comment>
<dbReference type="SMART" id="SM00345">
    <property type="entry name" value="HTH_GNTR"/>
    <property type="match status" value="1"/>
</dbReference>
<dbReference type="GO" id="GO:0003700">
    <property type="term" value="F:DNA-binding transcription factor activity"/>
    <property type="evidence" value="ECO:0007669"/>
    <property type="project" value="InterPro"/>
</dbReference>
<name>A0A852VUG2_9MICO</name>
<dbReference type="PANTHER" id="PTHR43537">
    <property type="entry name" value="TRANSCRIPTIONAL REGULATOR, GNTR FAMILY"/>
    <property type="match status" value="1"/>
</dbReference>
<dbReference type="InterPro" id="IPR011711">
    <property type="entry name" value="GntR_C"/>
</dbReference>
<dbReference type="EMBL" id="JACCAE010000001">
    <property type="protein sequence ID" value="NYF97435.1"/>
    <property type="molecule type" value="Genomic_DNA"/>
</dbReference>
<reference evidence="5 6" key="1">
    <citation type="submission" date="2020-07" db="EMBL/GenBank/DDBJ databases">
        <title>Sequencing the genomes of 1000 actinobacteria strains.</title>
        <authorList>
            <person name="Klenk H.-P."/>
        </authorList>
    </citation>
    <scope>NUCLEOTIDE SEQUENCE [LARGE SCALE GENOMIC DNA]</scope>
    <source>
        <strain evidence="5 6">DSM 26154</strain>
    </source>
</reference>
<dbReference type="Gene3D" id="1.20.120.530">
    <property type="entry name" value="GntR ligand-binding domain-like"/>
    <property type="match status" value="1"/>
</dbReference>
<dbReference type="SMART" id="SM00895">
    <property type="entry name" value="FCD"/>
    <property type="match status" value="1"/>
</dbReference>
<dbReference type="SUPFAM" id="SSF46785">
    <property type="entry name" value="Winged helix' DNA-binding domain"/>
    <property type="match status" value="1"/>
</dbReference>
<dbReference type="Pfam" id="PF07729">
    <property type="entry name" value="FCD"/>
    <property type="match status" value="1"/>
</dbReference>
<dbReference type="Pfam" id="PF00392">
    <property type="entry name" value="GntR"/>
    <property type="match status" value="1"/>
</dbReference>
<accession>A0A852VUG2</accession>
<dbReference type="RefSeq" id="WP_185990374.1">
    <property type="nucleotide sequence ID" value="NZ_JACCAE010000001.1"/>
</dbReference>
<dbReference type="Gene3D" id="1.10.10.10">
    <property type="entry name" value="Winged helix-like DNA-binding domain superfamily/Winged helix DNA-binding domain"/>
    <property type="match status" value="1"/>
</dbReference>
<gene>
    <name evidence="5" type="ORF">BJY20_000827</name>
</gene>
<dbReference type="InterPro" id="IPR036388">
    <property type="entry name" value="WH-like_DNA-bd_sf"/>
</dbReference>
<protein>
    <submittedName>
        <fullName evidence="5">DNA-binding GntR family transcriptional regulator</fullName>
    </submittedName>
</protein>
<evidence type="ECO:0000256" key="2">
    <source>
        <dbReference type="ARBA" id="ARBA00023125"/>
    </source>
</evidence>
<dbReference type="PROSITE" id="PS50949">
    <property type="entry name" value="HTH_GNTR"/>
    <property type="match status" value="1"/>
</dbReference>
<sequence>MHDVQWASSGLFFDPIQSLPGVTMGILDKIDDRPMSLSDRVYASVRSAIVASKFPAGQRLTEEGLAKELGVSKTPVREAMLRLAYVGLVQSGATGGGRVMTPTRQALSDAYDVREGLEAQVARIAALKGVRSMLEETRSYATSSKEVAERGDREGFRQNDERFHMSLCEATQNDVLMRLVRDSYDLTSALRARDAPGTPYSVECADQHLEIMDAVDAGDDVAADVAMRTHLSKVRQRMMDAYDRHGIN</sequence>
<feature type="domain" description="HTH gntR-type" evidence="4">
    <location>
        <begin position="35"/>
        <end position="102"/>
    </location>
</feature>
<dbReference type="InterPro" id="IPR036390">
    <property type="entry name" value="WH_DNA-bd_sf"/>
</dbReference>
<dbReference type="PANTHER" id="PTHR43537:SF5">
    <property type="entry name" value="UXU OPERON TRANSCRIPTIONAL REGULATOR"/>
    <property type="match status" value="1"/>
</dbReference>
<evidence type="ECO:0000256" key="1">
    <source>
        <dbReference type="ARBA" id="ARBA00023015"/>
    </source>
</evidence>
<dbReference type="AlphaFoldDB" id="A0A852VUG2"/>
<proteinExistence type="predicted"/>
<keyword evidence="1" id="KW-0805">Transcription regulation</keyword>
<organism evidence="5 6">
    <name type="scientific">Janibacter cremeus</name>
    <dbReference type="NCBI Taxonomy" id="1285192"/>
    <lineage>
        <taxon>Bacteria</taxon>
        <taxon>Bacillati</taxon>
        <taxon>Actinomycetota</taxon>
        <taxon>Actinomycetes</taxon>
        <taxon>Micrococcales</taxon>
        <taxon>Intrasporangiaceae</taxon>
        <taxon>Janibacter</taxon>
    </lineage>
</organism>
<dbReference type="InterPro" id="IPR000524">
    <property type="entry name" value="Tscrpt_reg_HTH_GntR"/>
</dbReference>
<dbReference type="GO" id="GO:0003677">
    <property type="term" value="F:DNA binding"/>
    <property type="evidence" value="ECO:0007669"/>
    <property type="project" value="UniProtKB-KW"/>
</dbReference>
<evidence type="ECO:0000313" key="5">
    <source>
        <dbReference type="EMBL" id="NYF97435.1"/>
    </source>
</evidence>
<evidence type="ECO:0000313" key="6">
    <source>
        <dbReference type="Proteomes" id="UP000554054"/>
    </source>
</evidence>
<dbReference type="InterPro" id="IPR008920">
    <property type="entry name" value="TF_FadR/GntR_C"/>
</dbReference>
<keyword evidence="2 5" id="KW-0238">DNA-binding</keyword>
<dbReference type="Proteomes" id="UP000554054">
    <property type="component" value="Unassembled WGS sequence"/>
</dbReference>
<keyword evidence="3" id="KW-0804">Transcription</keyword>
<dbReference type="SUPFAM" id="SSF48008">
    <property type="entry name" value="GntR ligand-binding domain-like"/>
    <property type="match status" value="1"/>
</dbReference>
<keyword evidence="6" id="KW-1185">Reference proteome</keyword>
<evidence type="ECO:0000259" key="4">
    <source>
        <dbReference type="PROSITE" id="PS50949"/>
    </source>
</evidence>